<evidence type="ECO:0000256" key="1">
    <source>
        <dbReference type="SAM" id="MobiDB-lite"/>
    </source>
</evidence>
<sequence length="248" mass="27839">MGFLFSDWTFVSIGLTVFLQLLCVVASSSSFEEGAALNASDSSASREMPELDAEISAGLAVYRKVLRSKRVEQQKSILMLHEISDLKKQAKLATPAIKKILEILSHQRTQVRLNDTDFESLSLTEKEVVSTILENVLFLGDFVLRLPDTTGKLLKKTPGSSEIVHWAVAYASSLNYLDQSDLRILDLMAQELQLIPRREGYLNIYTEAYKKQQEEAQKQAAKEAAKNKKPDKKKKKKPLMSGQFGDEL</sequence>
<feature type="region of interest" description="Disordered" evidence="1">
    <location>
        <begin position="215"/>
        <end position="248"/>
    </location>
</feature>
<dbReference type="PANTHER" id="PTHR14735:SF1">
    <property type="entry name" value="COILED-COIL DOMAIN-CONTAINING PROTEIN 134"/>
    <property type="match status" value="1"/>
</dbReference>
<accession>A0A1W0X442</accession>
<dbReference type="Pfam" id="PF15002">
    <property type="entry name" value="ERK-JNK_inhib"/>
    <property type="match status" value="1"/>
</dbReference>
<dbReference type="EMBL" id="MTYJ01000019">
    <property type="protein sequence ID" value="OQV22198.1"/>
    <property type="molecule type" value="Genomic_DNA"/>
</dbReference>
<keyword evidence="4" id="KW-1185">Reference proteome</keyword>
<evidence type="ECO:0000256" key="2">
    <source>
        <dbReference type="SAM" id="SignalP"/>
    </source>
</evidence>
<dbReference type="OrthoDB" id="5854099at2759"/>
<feature type="chain" id="PRO_5010696114" description="Coiled-coil domain-containing protein 134" evidence="2">
    <location>
        <begin position="28"/>
        <end position="248"/>
    </location>
</feature>
<dbReference type="AlphaFoldDB" id="A0A1W0X442"/>
<gene>
    <name evidence="3" type="ORF">BV898_04047</name>
</gene>
<dbReference type="InterPro" id="IPR026321">
    <property type="entry name" value="CC134"/>
</dbReference>
<evidence type="ECO:0000313" key="4">
    <source>
        <dbReference type="Proteomes" id="UP000192578"/>
    </source>
</evidence>
<comment type="caution">
    <text evidence="3">The sequence shown here is derived from an EMBL/GenBank/DDBJ whole genome shotgun (WGS) entry which is preliminary data.</text>
</comment>
<reference evidence="4" key="1">
    <citation type="submission" date="2017-01" db="EMBL/GenBank/DDBJ databases">
        <title>Comparative genomics of anhydrobiosis in the tardigrade Hypsibius dujardini.</title>
        <authorList>
            <person name="Yoshida Y."/>
            <person name="Koutsovoulos G."/>
            <person name="Laetsch D."/>
            <person name="Stevens L."/>
            <person name="Kumar S."/>
            <person name="Horikawa D."/>
            <person name="Ishino K."/>
            <person name="Komine S."/>
            <person name="Tomita M."/>
            <person name="Blaxter M."/>
            <person name="Arakawa K."/>
        </authorList>
    </citation>
    <scope>NUCLEOTIDE SEQUENCE [LARGE SCALE GENOMIC DNA]</scope>
    <source>
        <strain evidence="4">Z151</strain>
    </source>
</reference>
<proteinExistence type="predicted"/>
<dbReference type="Proteomes" id="UP000192578">
    <property type="component" value="Unassembled WGS sequence"/>
</dbReference>
<feature type="compositionally biased region" description="Basic residues" evidence="1">
    <location>
        <begin position="229"/>
        <end position="238"/>
    </location>
</feature>
<feature type="compositionally biased region" description="Basic and acidic residues" evidence="1">
    <location>
        <begin position="215"/>
        <end position="228"/>
    </location>
</feature>
<dbReference type="PANTHER" id="PTHR14735">
    <property type="entry name" value="COILED-COIL DOMAIN-CONTAINING PROTEIN 134"/>
    <property type="match status" value="1"/>
</dbReference>
<keyword evidence="2" id="KW-0732">Signal</keyword>
<evidence type="ECO:0008006" key="5">
    <source>
        <dbReference type="Google" id="ProtNLM"/>
    </source>
</evidence>
<organism evidence="3 4">
    <name type="scientific">Hypsibius exemplaris</name>
    <name type="common">Freshwater tardigrade</name>
    <dbReference type="NCBI Taxonomy" id="2072580"/>
    <lineage>
        <taxon>Eukaryota</taxon>
        <taxon>Metazoa</taxon>
        <taxon>Ecdysozoa</taxon>
        <taxon>Tardigrada</taxon>
        <taxon>Eutardigrada</taxon>
        <taxon>Parachela</taxon>
        <taxon>Hypsibioidea</taxon>
        <taxon>Hypsibiidae</taxon>
        <taxon>Hypsibius</taxon>
    </lineage>
</organism>
<name>A0A1W0X442_HYPEX</name>
<evidence type="ECO:0000313" key="3">
    <source>
        <dbReference type="EMBL" id="OQV22198.1"/>
    </source>
</evidence>
<feature type="signal peptide" evidence="2">
    <location>
        <begin position="1"/>
        <end position="27"/>
    </location>
</feature>
<protein>
    <recommendedName>
        <fullName evidence="5">Coiled-coil domain-containing protein 134</fullName>
    </recommendedName>
</protein>